<keyword evidence="12" id="KW-1185">Reference proteome</keyword>
<evidence type="ECO:0000256" key="4">
    <source>
        <dbReference type="ARBA" id="ARBA00022737"/>
    </source>
</evidence>
<dbReference type="GO" id="GO:0005085">
    <property type="term" value="F:guanyl-nucleotide exchange factor activity"/>
    <property type="evidence" value="ECO:0007669"/>
    <property type="project" value="InterPro"/>
</dbReference>
<accession>A0AAN7H315</accession>
<reference evidence="11" key="1">
    <citation type="journal article" date="2023" name="Mol. Phylogenet. Evol.">
        <title>Genome-scale phylogeny and comparative genomics of the fungal order Sordariales.</title>
        <authorList>
            <person name="Hensen N."/>
            <person name="Bonometti L."/>
            <person name="Westerberg I."/>
            <person name="Brannstrom I.O."/>
            <person name="Guillou S."/>
            <person name="Cros-Aarteil S."/>
            <person name="Calhoun S."/>
            <person name="Haridas S."/>
            <person name="Kuo A."/>
            <person name="Mondo S."/>
            <person name="Pangilinan J."/>
            <person name="Riley R."/>
            <person name="LaButti K."/>
            <person name="Andreopoulos B."/>
            <person name="Lipzen A."/>
            <person name="Chen C."/>
            <person name="Yan M."/>
            <person name="Daum C."/>
            <person name="Ng V."/>
            <person name="Clum A."/>
            <person name="Steindorff A."/>
            <person name="Ohm R.A."/>
            <person name="Martin F."/>
            <person name="Silar P."/>
            <person name="Natvig D.O."/>
            <person name="Lalanne C."/>
            <person name="Gautier V."/>
            <person name="Ament-Velasquez S.L."/>
            <person name="Kruys A."/>
            <person name="Hutchinson M.I."/>
            <person name="Powell A.J."/>
            <person name="Barry K."/>
            <person name="Miller A.N."/>
            <person name="Grigoriev I.V."/>
            <person name="Debuchy R."/>
            <person name="Gladieux P."/>
            <person name="Hiltunen Thoren M."/>
            <person name="Johannesson H."/>
        </authorList>
    </citation>
    <scope>NUCLEOTIDE SEQUENCE</scope>
    <source>
        <strain evidence="11">CBS 990.96</strain>
    </source>
</reference>
<keyword evidence="7 10" id="KW-0653">Protein transport</keyword>
<evidence type="ECO:0000256" key="3">
    <source>
        <dbReference type="ARBA" id="ARBA00022692"/>
    </source>
</evidence>
<evidence type="ECO:0000256" key="2">
    <source>
        <dbReference type="ARBA" id="ARBA00022574"/>
    </source>
</evidence>
<evidence type="ECO:0000256" key="1">
    <source>
        <dbReference type="ARBA" id="ARBA00022448"/>
    </source>
</evidence>
<dbReference type="GO" id="GO:0006888">
    <property type="term" value="P:endoplasmic reticulum to Golgi vesicle-mediated transport"/>
    <property type="evidence" value="ECO:0007669"/>
    <property type="project" value="UniProtKB-UniRule"/>
</dbReference>
<keyword evidence="3 10" id="KW-0812">Transmembrane</keyword>
<keyword evidence="6" id="KW-0931">ER-Golgi transport</keyword>
<keyword evidence="9 10" id="KW-0472">Membrane</keyword>
<evidence type="ECO:0000256" key="5">
    <source>
        <dbReference type="ARBA" id="ARBA00022824"/>
    </source>
</evidence>
<evidence type="ECO:0000256" key="10">
    <source>
        <dbReference type="RuleBase" id="RU369019"/>
    </source>
</evidence>
<keyword evidence="4 10" id="KW-0677">Repeat</keyword>
<reference evidence="11" key="2">
    <citation type="submission" date="2023-05" db="EMBL/GenBank/DDBJ databases">
        <authorList>
            <consortium name="Lawrence Berkeley National Laboratory"/>
            <person name="Steindorff A."/>
            <person name="Hensen N."/>
            <person name="Bonometti L."/>
            <person name="Westerberg I."/>
            <person name="Brannstrom I.O."/>
            <person name="Guillou S."/>
            <person name="Cros-Aarteil S."/>
            <person name="Calhoun S."/>
            <person name="Haridas S."/>
            <person name="Kuo A."/>
            <person name="Mondo S."/>
            <person name="Pangilinan J."/>
            <person name="Riley R."/>
            <person name="Labutti K."/>
            <person name="Andreopoulos B."/>
            <person name="Lipzen A."/>
            <person name="Chen C."/>
            <person name="Yanf M."/>
            <person name="Daum C."/>
            <person name="Ng V."/>
            <person name="Clum A."/>
            <person name="Ohm R."/>
            <person name="Martin F."/>
            <person name="Silar P."/>
            <person name="Natvig D."/>
            <person name="Lalanne C."/>
            <person name="Gautier V."/>
            <person name="Ament-Velasquez S.L."/>
            <person name="Kruys A."/>
            <person name="Hutchinson M.I."/>
            <person name="Powell A.J."/>
            <person name="Barry K."/>
            <person name="Miller A.N."/>
            <person name="Grigoriev I.V."/>
            <person name="Debuchy R."/>
            <person name="Gladieux P."/>
            <person name="Thoren M.H."/>
            <person name="Johannesson H."/>
        </authorList>
    </citation>
    <scope>NUCLEOTIDE SEQUENCE</scope>
    <source>
        <strain evidence="11">CBS 990.96</strain>
    </source>
</reference>
<evidence type="ECO:0000256" key="9">
    <source>
        <dbReference type="ARBA" id="ARBA00023136"/>
    </source>
</evidence>
<dbReference type="Gene3D" id="2.130.10.10">
    <property type="entry name" value="YVTN repeat-like/Quinoprotein amine dehydrogenase"/>
    <property type="match status" value="1"/>
</dbReference>
<proteinExistence type="inferred from homology"/>
<keyword evidence="8 10" id="KW-1133">Transmembrane helix</keyword>
<evidence type="ECO:0000313" key="11">
    <source>
        <dbReference type="EMBL" id="KAK4227690.1"/>
    </source>
</evidence>
<dbReference type="GO" id="GO:0000139">
    <property type="term" value="C:Golgi membrane"/>
    <property type="evidence" value="ECO:0007669"/>
    <property type="project" value="UniProtKB-SubCell"/>
</dbReference>
<evidence type="ECO:0000256" key="8">
    <source>
        <dbReference type="ARBA" id="ARBA00022989"/>
    </source>
</evidence>
<protein>
    <recommendedName>
        <fullName evidence="10">Guanine nucleotide-exchange factor SEC12</fullName>
    </recommendedName>
</protein>
<dbReference type="GO" id="GO:0015031">
    <property type="term" value="P:protein transport"/>
    <property type="evidence" value="ECO:0007669"/>
    <property type="project" value="UniProtKB-KW"/>
</dbReference>
<dbReference type="InterPro" id="IPR036322">
    <property type="entry name" value="WD40_repeat_dom_sf"/>
</dbReference>
<comment type="caution">
    <text evidence="11">The sequence shown here is derived from an EMBL/GenBank/DDBJ whole genome shotgun (WGS) entry which is preliminary data.</text>
</comment>
<organism evidence="11 12">
    <name type="scientific">Podospora fimiseda</name>
    <dbReference type="NCBI Taxonomy" id="252190"/>
    <lineage>
        <taxon>Eukaryota</taxon>
        <taxon>Fungi</taxon>
        <taxon>Dikarya</taxon>
        <taxon>Ascomycota</taxon>
        <taxon>Pezizomycotina</taxon>
        <taxon>Sordariomycetes</taxon>
        <taxon>Sordariomycetidae</taxon>
        <taxon>Sordariales</taxon>
        <taxon>Podosporaceae</taxon>
        <taxon>Podospora</taxon>
    </lineage>
</organism>
<comment type="subcellular location">
    <subcellularLocation>
        <location evidence="10">Endoplasmic reticulum membrane</location>
        <topology evidence="10">Single-pass type II membrane protein</topology>
    </subcellularLocation>
    <subcellularLocation>
        <location evidence="10">Golgi apparatus membrane</location>
        <topology evidence="10">Single-pass type II membrane protein</topology>
    </subcellularLocation>
</comment>
<keyword evidence="5 10" id="KW-0256">Endoplasmic reticulum</keyword>
<dbReference type="GO" id="GO:0005789">
    <property type="term" value="C:endoplasmic reticulum membrane"/>
    <property type="evidence" value="ECO:0007669"/>
    <property type="project" value="UniProtKB-SubCell"/>
</dbReference>
<dbReference type="AlphaFoldDB" id="A0AAN7H315"/>
<feature type="transmembrane region" description="Helical" evidence="10">
    <location>
        <begin position="419"/>
        <end position="438"/>
    </location>
</feature>
<dbReference type="PANTHER" id="PTHR23284:SF0">
    <property type="entry name" value="PROLACTIN REGULATORY ELEMENT-BINDING PROTEIN"/>
    <property type="match status" value="1"/>
</dbReference>
<keyword evidence="1 10" id="KW-0813">Transport</keyword>
<evidence type="ECO:0000313" key="12">
    <source>
        <dbReference type="Proteomes" id="UP001301958"/>
    </source>
</evidence>
<dbReference type="PANTHER" id="PTHR23284">
    <property type="entry name" value="PROLACTIN REGULATORY ELEMENT BINDING PROTEIN"/>
    <property type="match status" value="1"/>
</dbReference>
<comment type="function">
    <text evidence="10">Guanine nucleotide-exchange factor (GEF) required for the formation or budding of transport vesicles from the ER.</text>
</comment>
<dbReference type="InterPro" id="IPR015943">
    <property type="entry name" value="WD40/YVTN_repeat-like_dom_sf"/>
</dbReference>
<name>A0AAN7H315_9PEZI</name>
<dbReference type="InterPro" id="IPR045260">
    <property type="entry name" value="Sec12-like"/>
</dbReference>
<dbReference type="GO" id="GO:0003400">
    <property type="term" value="P:regulation of COPII vesicle coating"/>
    <property type="evidence" value="ECO:0007669"/>
    <property type="project" value="UniProtKB-UniRule"/>
</dbReference>
<dbReference type="SUPFAM" id="SSF50978">
    <property type="entry name" value="WD40 repeat-like"/>
    <property type="match status" value="1"/>
</dbReference>
<dbReference type="EMBL" id="MU865328">
    <property type="protein sequence ID" value="KAK4227690.1"/>
    <property type="molecule type" value="Genomic_DNA"/>
</dbReference>
<keyword evidence="2 10" id="KW-0853">WD repeat</keyword>
<dbReference type="Proteomes" id="UP001301958">
    <property type="component" value="Unassembled WGS sequence"/>
</dbReference>
<sequence>MAPAIPSSELKLSYPLYAVEFDPEDANRLVIGGGGGANRSGVGNKISVLNTSKEEIQIVSEIELSRDEDSVNTIAVGPRRKNDFLIYTGINSSEDDINKGKNEHFRVFSAEKTNITESSRTSLFSASDKEAYQRLLRISNRIGAVATGTSKDPQISVFDLPAPDSPKTAPKPRGNLELVREATDMDLLQISKDTYQLIYCDNYELHTLNITKDKIDGPNNIWSTPDDDATGRPRTIFRSIRYLTPTFVLAVANIPNSGGAVLQGFRLPSPSEPLGGKARLAVSTQLPKSIKRATGLAISNLTPSTPQGDAQFVIAVTDHQNSITLHTLEHQSLSGISLITKLHVVTTFKNVHPAPISGVAFSKPTPNSTLKLASIGSMGNTLVIHTLPLKKISLQTSNKKPPRYVLALKSYGPRTGSHLLIFTAIFALIASILVQGVLEMNGLAQPRLHTRKFLPESWHISSRFFPTENNGAG</sequence>
<gene>
    <name evidence="11" type="ORF">QBC38DRAFT_477117</name>
</gene>
<evidence type="ECO:0000256" key="6">
    <source>
        <dbReference type="ARBA" id="ARBA00022892"/>
    </source>
</evidence>
<comment type="similarity">
    <text evidence="10">Belongs to the WD repeat SEC12 family.</text>
</comment>
<evidence type="ECO:0000256" key="7">
    <source>
        <dbReference type="ARBA" id="ARBA00022927"/>
    </source>
</evidence>